<evidence type="ECO:0000313" key="1">
    <source>
        <dbReference type="EMBL" id="MBX41967.1"/>
    </source>
</evidence>
<reference evidence="1" key="1">
    <citation type="submission" date="2018-02" db="EMBL/GenBank/DDBJ databases">
        <title>Rhizophora mucronata_Transcriptome.</title>
        <authorList>
            <person name="Meera S.P."/>
            <person name="Sreeshan A."/>
            <person name="Augustine A."/>
        </authorList>
    </citation>
    <scope>NUCLEOTIDE SEQUENCE</scope>
    <source>
        <tissue evidence="1">Leaf</tissue>
    </source>
</reference>
<accession>A0A2P2NHN7</accession>
<protein>
    <submittedName>
        <fullName evidence="1">Uncharacterized protein</fullName>
    </submittedName>
</protein>
<dbReference type="AlphaFoldDB" id="A0A2P2NHN7"/>
<sequence length="43" mass="4747">MKASEPHQPSLPLDQPLPILPHFLQCQPPSVRAGYSQHDVEAS</sequence>
<name>A0A2P2NHN7_RHIMU</name>
<organism evidence="1">
    <name type="scientific">Rhizophora mucronata</name>
    <name type="common">Asiatic mangrove</name>
    <dbReference type="NCBI Taxonomy" id="61149"/>
    <lineage>
        <taxon>Eukaryota</taxon>
        <taxon>Viridiplantae</taxon>
        <taxon>Streptophyta</taxon>
        <taxon>Embryophyta</taxon>
        <taxon>Tracheophyta</taxon>
        <taxon>Spermatophyta</taxon>
        <taxon>Magnoliopsida</taxon>
        <taxon>eudicotyledons</taxon>
        <taxon>Gunneridae</taxon>
        <taxon>Pentapetalae</taxon>
        <taxon>rosids</taxon>
        <taxon>fabids</taxon>
        <taxon>Malpighiales</taxon>
        <taxon>Rhizophoraceae</taxon>
        <taxon>Rhizophora</taxon>
    </lineage>
</organism>
<proteinExistence type="predicted"/>
<dbReference type="EMBL" id="GGEC01061483">
    <property type="protein sequence ID" value="MBX41967.1"/>
    <property type="molecule type" value="Transcribed_RNA"/>
</dbReference>